<protein>
    <submittedName>
        <fullName evidence="3">FimA family pilin</fullName>
    </submittedName>
</protein>
<dbReference type="GO" id="GO:0043709">
    <property type="term" value="P:cell adhesion involved in single-species biofilm formation"/>
    <property type="evidence" value="ECO:0007669"/>
    <property type="project" value="TreeGrafter"/>
</dbReference>
<sequence length="192" mass="20383">MKTKALVFGLSAMMLSGVALADEPVPEAGTTYGTVTFQGAINDVPCSIDENNKNQVVRFGDIALHELTSNKFRSDSENFDIILKNCSTETYKTAKITFSGATVSGFTGFTGDLLGLGGRVENAGIVITDRAGSNIEFGTAFPAAGKEYQLNNGEGTETKLAFSAYVKGNEDSAKKATTGNFDTVANFKINYQ</sequence>
<feature type="domain" description="Fimbrial-type adhesion" evidence="2">
    <location>
        <begin position="36"/>
        <end position="192"/>
    </location>
</feature>
<feature type="chain" id="PRO_5005851119" evidence="1">
    <location>
        <begin position="22"/>
        <end position="192"/>
    </location>
</feature>
<accession>A0A0N0IBF9</accession>
<keyword evidence="4" id="KW-1185">Reference proteome</keyword>
<dbReference type="InterPro" id="IPR000259">
    <property type="entry name" value="Adhesion_dom_fimbrial"/>
</dbReference>
<dbReference type="Gene3D" id="2.60.40.1090">
    <property type="entry name" value="Fimbrial-type adhesion domain"/>
    <property type="match status" value="1"/>
</dbReference>
<dbReference type="PANTHER" id="PTHR33420">
    <property type="entry name" value="FIMBRIAL SUBUNIT ELFA-RELATED"/>
    <property type="match status" value="1"/>
</dbReference>
<dbReference type="AlphaFoldDB" id="A0A0N0IBF9"/>
<evidence type="ECO:0000313" key="3">
    <source>
        <dbReference type="EMBL" id="KPD03591.1"/>
    </source>
</evidence>
<reference evidence="3 4" key="1">
    <citation type="submission" date="2015-07" db="EMBL/GenBank/DDBJ databases">
        <title>ATOL: Assembling a taxonomically balanced genome-scale reconstruction of the evolutionary history of the Enterobacteriaceae.</title>
        <authorList>
            <person name="Plunkett G.III."/>
            <person name="Neeno-Eckwall E.C."/>
            <person name="Glasner J.D."/>
            <person name="Perna N.T."/>
        </authorList>
    </citation>
    <scope>NUCLEOTIDE SEQUENCE [LARGE SCALE GENOMIC DNA]</scope>
    <source>
        <strain evidence="3 4">ATCC 35017</strain>
    </source>
</reference>
<organism evidence="3 4">
    <name type="scientific">Moellerella wisconsensis ATCC 35017</name>
    <dbReference type="NCBI Taxonomy" id="1354267"/>
    <lineage>
        <taxon>Bacteria</taxon>
        <taxon>Pseudomonadati</taxon>
        <taxon>Pseudomonadota</taxon>
        <taxon>Gammaproteobacteria</taxon>
        <taxon>Enterobacterales</taxon>
        <taxon>Morganellaceae</taxon>
        <taxon>Moellerella</taxon>
    </lineage>
</organism>
<dbReference type="EMBL" id="LGAA01000009">
    <property type="protein sequence ID" value="KPD03591.1"/>
    <property type="molecule type" value="Genomic_DNA"/>
</dbReference>
<name>A0A0N0IBF9_9GAMM</name>
<dbReference type="InterPro" id="IPR036937">
    <property type="entry name" value="Adhesion_dom_fimbrial_sf"/>
</dbReference>
<dbReference type="Pfam" id="PF00419">
    <property type="entry name" value="Fimbrial"/>
    <property type="match status" value="1"/>
</dbReference>
<dbReference type="SUPFAM" id="SSF49401">
    <property type="entry name" value="Bacterial adhesins"/>
    <property type="match status" value="1"/>
</dbReference>
<proteinExistence type="predicted"/>
<keyword evidence="1" id="KW-0732">Signal</keyword>
<evidence type="ECO:0000259" key="2">
    <source>
        <dbReference type="Pfam" id="PF00419"/>
    </source>
</evidence>
<feature type="signal peptide" evidence="1">
    <location>
        <begin position="1"/>
        <end position="21"/>
    </location>
</feature>
<dbReference type="Proteomes" id="UP000053226">
    <property type="component" value="Unassembled WGS sequence"/>
</dbReference>
<dbReference type="OrthoDB" id="6522787at2"/>
<dbReference type="InterPro" id="IPR050263">
    <property type="entry name" value="Bact_Fimbrial_Adh_Pro"/>
</dbReference>
<evidence type="ECO:0000313" key="4">
    <source>
        <dbReference type="Proteomes" id="UP000053226"/>
    </source>
</evidence>
<dbReference type="RefSeq" id="WP_053907476.1">
    <property type="nucleotide sequence ID" value="NZ_CAWMUS010000009.1"/>
</dbReference>
<gene>
    <name evidence="3" type="ORF">M992_0881</name>
</gene>
<dbReference type="GO" id="GO:0009289">
    <property type="term" value="C:pilus"/>
    <property type="evidence" value="ECO:0007669"/>
    <property type="project" value="InterPro"/>
</dbReference>
<dbReference type="PANTHER" id="PTHR33420:SF26">
    <property type="entry name" value="FIMBRIAL SUBUNIT"/>
    <property type="match status" value="1"/>
</dbReference>
<evidence type="ECO:0000256" key="1">
    <source>
        <dbReference type="SAM" id="SignalP"/>
    </source>
</evidence>
<dbReference type="InterPro" id="IPR008966">
    <property type="entry name" value="Adhesion_dom_sf"/>
</dbReference>
<comment type="caution">
    <text evidence="3">The sequence shown here is derived from an EMBL/GenBank/DDBJ whole genome shotgun (WGS) entry which is preliminary data.</text>
</comment>